<evidence type="ECO:0000256" key="1">
    <source>
        <dbReference type="SAM" id="MobiDB-lite"/>
    </source>
</evidence>
<evidence type="ECO:0000313" key="4">
    <source>
        <dbReference type="Proteomes" id="UP001056035"/>
    </source>
</evidence>
<keyword evidence="4" id="KW-1185">Reference proteome</keyword>
<evidence type="ECO:0000256" key="2">
    <source>
        <dbReference type="SAM" id="SignalP"/>
    </source>
</evidence>
<accession>A0ABY5DUR9</accession>
<evidence type="ECO:0008006" key="5">
    <source>
        <dbReference type="Google" id="ProtNLM"/>
    </source>
</evidence>
<dbReference type="RefSeq" id="WP_254572107.1">
    <property type="nucleotide sequence ID" value="NZ_CP098502.1"/>
</dbReference>
<evidence type="ECO:0000313" key="3">
    <source>
        <dbReference type="EMBL" id="UTI65426.1"/>
    </source>
</evidence>
<gene>
    <name evidence="3" type="ORF">NBH00_04235</name>
</gene>
<sequence>MTAPRRWCLALLLAVATVTAGCGGGGGGGGTDTTSSAAAGGAGARTGVATTSDAPAAQDWCTTGAAYKLSSAANDAQLATVDKNLQALRTAAQQARIALAKVPPGTGCAAQFLNQIVKSARQVPGSASTIRAMKKARNDHRLPLHPY</sequence>
<proteinExistence type="predicted"/>
<feature type="chain" id="PRO_5045267891" description="Lipoprotein" evidence="2">
    <location>
        <begin position="21"/>
        <end position="147"/>
    </location>
</feature>
<name>A0ABY5DUR9_9ACTN</name>
<dbReference type="PROSITE" id="PS51257">
    <property type="entry name" value="PROKAR_LIPOPROTEIN"/>
    <property type="match status" value="1"/>
</dbReference>
<protein>
    <recommendedName>
        <fullName evidence="5">Lipoprotein</fullName>
    </recommendedName>
</protein>
<dbReference type="Proteomes" id="UP001056035">
    <property type="component" value="Chromosome"/>
</dbReference>
<feature type="compositionally biased region" description="Low complexity" evidence="1">
    <location>
        <begin position="32"/>
        <end position="49"/>
    </location>
</feature>
<dbReference type="EMBL" id="CP098502">
    <property type="protein sequence ID" value="UTI65426.1"/>
    <property type="molecule type" value="Genomic_DNA"/>
</dbReference>
<keyword evidence="2" id="KW-0732">Signal</keyword>
<organism evidence="3 4">
    <name type="scientific">Paraconexibacter antarcticus</name>
    <dbReference type="NCBI Taxonomy" id="2949664"/>
    <lineage>
        <taxon>Bacteria</taxon>
        <taxon>Bacillati</taxon>
        <taxon>Actinomycetota</taxon>
        <taxon>Thermoleophilia</taxon>
        <taxon>Solirubrobacterales</taxon>
        <taxon>Paraconexibacteraceae</taxon>
        <taxon>Paraconexibacter</taxon>
    </lineage>
</organism>
<reference evidence="3 4" key="1">
    <citation type="submission" date="2022-06" db="EMBL/GenBank/DDBJ databases">
        <title>Paraconexibacter antarcticus.</title>
        <authorList>
            <person name="Kim C.S."/>
        </authorList>
    </citation>
    <scope>NUCLEOTIDE SEQUENCE [LARGE SCALE GENOMIC DNA]</scope>
    <source>
        <strain evidence="3 4">02-257</strain>
    </source>
</reference>
<feature type="signal peptide" evidence="2">
    <location>
        <begin position="1"/>
        <end position="20"/>
    </location>
</feature>
<feature type="region of interest" description="Disordered" evidence="1">
    <location>
        <begin position="26"/>
        <end position="49"/>
    </location>
</feature>